<name>A0A2P6MSH7_9EUKA</name>
<dbReference type="SMART" id="SM00829">
    <property type="entry name" value="PKS_ER"/>
    <property type="match status" value="1"/>
</dbReference>
<dbReference type="InterPro" id="IPR011050">
    <property type="entry name" value="Pectin_lyase_fold/virulence"/>
</dbReference>
<dbReference type="STRING" id="1890364.A0A2P6MSH7"/>
<dbReference type="EMBL" id="MDYQ01000448">
    <property type="protein sequence ID" value="PRP74654.1"/>
    <property type="molecule type" value="Genomic_DNA"/>
</dbReference>
<feature type="domain" description="Enoyl reductase (ER)" evidence="2">
    <location>
        <begin position="715"/>
        <end position="1017"/>
    </location>
</feature>
<accession>A0A2P6MSH7</accession>
<dbReference type="CDD" id="cd08249">
    <property type="entry name" value="enoyl_reductase_like"/>
    <property type="match status" value="1"/>
</dbReference>
<gene>
    <name evidence="3" type="ORF">PROFUN_03576</name>
</gene>
<evidence type="ECO:0000313" key="4">
    <source>
        <dbReference type="Proteomes" id="UP000241769"/>
    </source>
</evidence>
<evidence type="ECO:0000256" key="1">
    <source>
        <dbReference type="SAM" id="SignalP"/>
    </source>
</evidence>
<dbReference type="SMART" id="SM00710">
    <property type="entry name" value="PbH1"/>
    <property type="match status" value="5"/>
</dbReference>
<dbReference type="Pfam" id="PF22815">
    <property type="entry name" value="CatAgl_D1"/>
    <property type="match status" value="1"/>
</dbReference>
<dbReference type="InterPro" id="IPR011032">
    <property type="entry name" value="GroES-like_sf"/>
</dbReference>
<keyword evidence="1" id="KW-0732">Signal</keyword>
<dbReference type="PANTHER" id="PTHR45348:SF2">
    <property type="entry name" value="ZINC-TYPE ALCOHOL DEHYDROGENASE-LIKE PROTEIN C2E1P3.01"/>
    <property type="match status" value="1"/>
</dbReference>
<feature type="chain" id="PRO_5015127603" evidence="1">
    <location>
        <begin position="18"/>
        <end position="1034"/>
    </location>
</feature>
<dbReference type="Gene3D" id="2.160.20.10">
    <property type="entry name" value="Single-stranded right-handed beta-helix, Pectin lyase-like"/>
    <property type="match status" value="1"/>
</dbReference>
<dbReference type="InParanoid" id="A0A2P6MSH7"/>
<dbReference type="AlphaFoldDB" id="A0A2P6MSH7"/>
<dbReference type="Pfam" id="PF00107">
    <property type="entry name" value="ADH_zinc_N"/>
    <property type="match status" value="1"/>
</dbReference>
<comment type="caution">
    <text evidence="3">The sequence shown here is derived from an EMBL/GenBank/DDBJ whole genome shotgun (WGS) entry which is preliminary data.</text>
</comment>
<protein>
    <submittedName>
        <fullName evidence="3">Coagulation factor 5/8 type domain-containing protein</fullName>
    </submittedName>
</protein>
<dbReference type="InterPro" id="IPR033801">
    <property type="entry name" value="CBM6-CBM35-CBM36-like_1"/>
</dbReference>
<dbReference type="Pfam" id="PF08240">
    <property type="entry name" value="ADH_N"/>
    <property type="match status" value="1"/>
</dbReference>
<feature type="signal peptide" evidence="1">
    <location>
        <begin position="1"/>
        <end position="17"/>
    </location>
</feature>
<dbReference type="InterPro" id="IPR020843">
    <property type="entry name" value="ER"/>
</dbReference>
<dbReference type="InterPro" id="IPR013149">
    <property type="entry name" value="ADH-like_C"/>
</dbReference>
<dbReference type="InterPro" id="IPR036291">
    <property type="entry name" value="NAD(P)-bd_dom_sf"/>
</dbReference>
<dbReference type="InterPro" id="IPR013154">
    <property type="entry name" value="ADH-like_N"/>
</dbReference>
<dbReference type="Proteomes" id="UP000241769">
    <property type="component" value="Unassembled WGS sequence"/>
</dbReference>
<evidence type="ECO:0000259" key="2">
    <source>
        <dbReference type="SMART" id="SM00829"/>
    </source>
</evidence>
<keyword evidence="4" id="KW-1185">Reference proteome</keyword>
<dbReference type="SUPFAM" id="SSF51126">
    <property type="entry name" value="Pectin lyase-like"/>
    <property type="match status" value="1"/>
</dbReference>
<evidence type="ECO:0000313" key="3">
    <source>
        <dbReference type="EMBL" id="PRP74654.1"/>
    </source>
</evidence>
<organism evidence="3 4">
    <name type="scientific">Planoprotostelium fungivorum</name>
    <dbReference type="NCBI Taxonomy" id="1890364"/>
    <lineage>
        <taxon>Eukaryota</taxon>
        <taxon>Amoebozoa</taxon>
        <taxon>Evosea</taxon>
        <taxon>Variosea</taxon>
        <taxon>Cavosteliida</taxon>
        <taxon>Cavosteliaceae</taxon>
        <taxon>Planoprotostelium</taxon>
    </lineage>
</organism>
<dbReference type="SUPFAM" id="SSF51735">
    <property type="entry name" value="NAD(P)-binding Rossmann-fold domains"/>
    <property type="match status" value="1"/>
</dbReference>
<dbReference type="InterPro" id="IPR055149">
    <property type="entry name" value="Agl_cat_D2"/>
</dbReference>
<dbReference type="InterPro" id="IPR047122">
    <property type="entry name" value="Trans-enoyl_RdTase-like"/>
</dbReference>
<dbReference type="GO" id="GO:0016651">
    <property type="term" value="F:oxidoreductase activity, acting on NAD(P)H"/>
    <property type="evidence" value="ECO:0007669"/>
    <property type="project" value="InterPro"/>
</dbReference>
<dbReference type="SUPFAM" id="SSF50129">
    <property type="entry name" value="GroES-like"/>
    <property type="match status" value="1"/>
</dbReference>
<dbReference type="Gene3D" id="3.90.180.10">
    <property type="entry name" value="Medium-chain alcohol dehydrogenases, catalytic domain"/>
    <property type="match status" value="1"/>
</dbReference>
<dbReference type="Pfam" id="PF22816">
    <property type="entry name" value="CatAgl_D2"/>
    <property type="match status" value="1"/>
</dbReference>
<sequence length="1034" mass="111872">MRSSVLLFLLLVCSIGALKIGAKDAHIVGGAVLQQAVYSDDLASSFVEISAEGRIIFTVNAELSGPHPTALFLTTPAAGSLSIKVNGHTQPLATVNGLVHKLHLNLRRGLNTIVLDHVDGALNLDHIQVSGAIPLSSRGATVNYYDVEAEDSEHTGSLIGPDRTLYKLPNEASGRKAVQISDDQHIDFHLHQKANAASIRFSIPDTSDGKGQIAQLRVTSGDQLERTVDVSSVFSWAYGNYPFTKNPADGLPHHFYDEVHFLFGQSLSQGSTFRVQGLTAGVTYTIDLVSFYDAPEEYQKPADVLSVLDYGADNKGIQDSTDQIQKAIDDASAKKKTLWLDAGRYLVHSRFVLNEVVVRGAGAWYTEVFTNVTYGIGFYAKRAEEGGSSGIELYDFSITGSTNVRNDNQLDSGTGGAPSRSIFQGLWIEHTKCGMWLDGPFDGLHVADTTMRNLYADGVNFHLGVTNSVVEQSNLRNLGDDGLAMWSDKQPDKKNVFKFNTIQIPVLANGAVIYGGEDNSITDNYIADTTCDGSGLQIANRFGAVHLSGKTSFSRNTVVRGGSGSRFSNAHSGGIWVWALEGDINDVVFEDTDIYDSYYTGVSIWNGNNQLSFKNVTIDSSAHVFEIYNNANAVVDVTGVVAYNITSVGLNNCVQPTSLKFIYGIGNDFPNSTKCIPFGSRAHSFRPEDNIQSIPTNNHNTMSQPQAAFLPEKHGKLQVKPTEKYTPGPGEILIRNEYVASNPVDWKIQKYGIFLTEFPTTIGSDVAGTVEAVGEGVTRFQVGDKVWSWTQYLFGGGIKAGAFQNFSVNTEKLSAKIPANIDAASASTIPLAVYTAGTGLFGALNLDRPKSADKPKVDDKTPFFYVHGGSSAVGIFAIQFAVLSGYRVVATASPRNFDLVKSYGAEFVFDYKDAQLIEKVKQATGGKKINYAYDAISEGDSVKLSLQVLDNEGELILTLPAPADLQTKTKVHSIFAGKLENPTWLADFTSEGLEKGTIRPIQPELFTGGLEQAQHVLDHHASGKVSGSKPVLKI</sequence>
<dbReference type="Gene3D" id="3.40.50.720">
    <property type="entry name" value="NAD(P)-binding Rossmann-like Domain"/>
    <property type="match status" value="1"/>
</dbReference>
<proteinExistence type="predicted"/>
<dbReference type="InterPro" id="IPR006626">
    <property type="entry name" value="PbH1"/>
</dbReference>
<reference evidence="3 4" key="1">
    <citation type="journal article" date="2018" name="Genome Biol. Evol.">
        <title>Multiple Roots of Fruiting Body Formation in Amoebozoa.</title>
        <authorList>
            <person name="Hillmann F."/>
            <person name="Forbes G."/>
            <person name="Novohradska S."/>
            <person name="Ferling I."/>
            <person name="Riege K."/>
            <person name="Groth M."/>
            <person name="Westermann M."/>
            <person name="Marz M."/>
            <person name="Spaller T."/>
            <person name="Winckler T."/>
            <person name="Schaap P."/>
            <person name="Glockner G."/>
        </authorList>
    </citation>
    <scope>NUCLEOTIDE SEQUENCE [LARGE SCALE GENOMIC DNA]</scope>
    <source>
        <strain evidence="3 4">Jena</strain>
    </source>
</reference>
<dbReference type="InterPro" id="IPR012334">
    <property type="entry name" value="Pectin_lyas_fold"/>
</dbReference>
<dbReference type="PANTHER" id="PTHR45348">
    <property type="entry name" value="HYPOTHETICAL OXIDOREDUCTASE (EUROFUNG)"/>
    <property type="match status" value="1"/>
</dbReference>
<dbReference type="OrthoDB" id="48317at2759"/>